<dbReference type="GO" id="GO:0008794">
    <property type="term" value="F:arsenate reductase (glutaredoxin) activity"/>
    <property type="evidence" value="ECO:0007669"/>
    <property type="project" value="InterPro"/>
</dbReference>
<dbReference type="CDD" id="cd03034">
    <property type="entry name" value="ArsC_ArsC"/>
    <property type="match status" value="1"/>
</dbReference>
<dbReference type="Pfam" id="PF03960">
    <property type="entry name" value="ArsC"/>
    <property type="match status" value="1"/>
</dbReference>
<dbReference type="PANTHER" id="PTHR30041">
    <property type="entry name" value="ARSENATE REDUCTASE"/>
    <property type="match status" value="1"/>
</dbReference>
<dbReference type="InterPro" id="IPR006660">
    <property type="entry name" value="Arsenate_reductase-like"/>
</dbReference>
<dbReference type="NCBIfam" id="TIGR00014">
    <property type="entry name" value="arsC"/>
    <property type="match status" value="1"/>
</dbReference>
<dbReference type="InterPro" id="IPR006659">
    <property type="entry name" value="Arsenate_reductase"/>
</dbReference>
<proteinExistence type="predicted"/>
<sequence length="116" mass="13069">MSVKIYHNPRCSKSRETLALLEEKGTPTEVIEYLKTPPDETTLKTIIESLGIKAMQLVRSHEDEFKQAGLDNEGVTEDEIIKAMVKYPKLIERPIVVNGNKVVIGRPPKNILTIID</sequence>
<accession>A0A3B0ZD61</accession>
<dbReference type="EMBL" id="UOFR01000010">
    <property type="protein sequence ID" value="VAW91358.1"/>
    <property type="molecule type" value="Genomic_DNA"/>
</dbReference>
<protein>
    <submittedName>
        <fullName evidence="2">Uncharacterized protein YfgD, not an arsenate reductase</fullName>
    </submittedName>
</protein>
<organism evidence="2">
    <name type="scientific">hydrothermal vent metagenome</name>
    <dbReference type="NCBI Taxonomy" id="652676"/>
    <lineage>
        <taxon>unclassified sequences</taxon>
        <taxon>metagenomes</taxon>
        <taxon>ecological metagenomes</taxon>
    </lineage>
</organism>
<dbReference type="Gene3D" id="3.40.30.10">
    <property type="entry name" value="Glutaredoxin"/>
    <property type="match status" value="1"/>
</dbReference>
<dbReference type="SUPFAM" id="SSF52833">
    <property type="entry name" value="Thioredoxin-like"/>
    <property type="match status" value="1"/>
</dbReference>
<dbReference type="PROSITE" id="PS51353">
    <property type="entry name" value="ARSC"/>
    <property type="match status" value="1"/>
</dbReference>
<dbReference type="PANTHER" id="PTHR30041:SF4">
    <property type="entry name" value="ARSENATE REDUCTASE"/>
    <property type="match status" value="1"/>
</dbReference>
<keyword evidence="1" id="KW-0560">Oxidoreductase</keyword>
<dbReference type="InterPro" id="IPR036249">
    <property type="entry name" value="Thioredoxin-like_sf"/>
</dbReference>
<name>A0A3B0ZD61_9ZZZZ</name>
<evidence type="ECO:0000313" key="2">
    <source>
        <dbReference type="EMBL" id="VAW91358.1"/>
    </source>
</evidence>
<dbReference type="AlphaFoldDB" id="A0A3B0ZD61"/>
<evidence type="ECO:0000256" key="1">
    <source>
        <dbReference type="ARBA" id="ARBA00023002"/>
    </source>
</evidence>
<gene>
    <name evidence="2" type="ORF">MNBD_GAMMA21-361</name>
</gene>
<reference evidence="2" key="1">
    <citation type="submission" date="2018-06" db="EMBL/GenBank/DDBJ databases">
        <authorList>
            <person name="Zhirakovskaya E."/>
        </authorList>
    </citation>
    <scope>NUCLEOTIDE SEQUENCE</scope>
</reference>